<reference evidence="11" key="1">
    <citation type="journal article" date="2021" name="IMA Fungus">
        <title>Genomic characterization of three marine fungi, including Emericellopsis atlantica sp. nov. with signatures of a generalist lifestyle and marine biomass degradation.</title>
        <authorList>
            <person name="Hagestad O.C."/>
            <person name="Hou L."/>
            <person name="Andersen J.H."/>
            <person name="Hansen E.H."/>
            <person name="Altermark B."/>
            <person name="Li C."/>
            <person name="Kuhnert E."/>
            <person name="Cox R.J."/>
            <person name="Crous P.W."/>
            <person name="Spatafora J.W."/>
            <person name="Lail K."/>
            <person name="Amirebrahimi M."/>
            <person name="Lipzen A."/>
            <person name="Pangilinan J."/>
            <person name="Andreopoulos W."/>
            <person name="Hayes R.D."/>
            <person name="Ng V."/>
            <person name="Grigoriev I.V."/>
            <person name="Jackson S.A."/>
            <person name="Sutton T.D.S."/>
            <person name="Dobson A.D.W."/>
            <person name="Rama T."/>
        </authorList>
    </citation>
    <scope>NUCLEOTIDE SEQUENCE</scope>
    <source>
        <strain evidence="11">TRa3180A</strain>
    </source>
</reference>
<keyword evidence="4" id="KW-0812">Transmembrane</keyword>
<name>A0A9P7Z3W3_9HELO</name>
<evidence type="ECO:0000313" key="12">
    <source>
        <dbReference type="Proteomes" id="UP000887226"/>
    </source>
</evidence>
<dbReference type="Pfam" id="PF02434">
    <property type="entry name" value="Fringe"/>
    <property type="match status" value="1"/>
</dbReference>
<dbReference type="EMBL" id="MU253881">
    <property type="protein sequence ID" value="KAG9244826.1"/>
    <property type="molecule type" value="Genomic_DNA"/>
</dbReference>
<keyword evidence="2" id="KW-0328">Glycosyltransferase</keyword>
<keyword evidence="12" id="KW-1185">Reference proteome</keyword>
<comment type="caution">
    <text evidence="11">The sequence shown here is derived from an EMBL/GenBank/DDBJ whole genome shotgun (WGS) entry which is preliminary data.</text>
</comment>
<evidence type="ECO:0000256" key="2">
    <source>
        <dbReference type="ARBA" id="ARBA00022676"/>
    </source>
</evidence>
<evidence type="ECO:0000256" key="1">
    <source>
        <dbReference type="ARBA" id="ARBA00004606"/>
    </source>
</evidence>
<gene>
    <name evidence="11" type="ORF">BJ878DRAFT_420554</name>
</gene>
<dbReference type="OrthoDB" id="414175at2759"/>
<evidence type="ECO:0000256" key="6">
    <source>
        <dbReference type="ARBA" id="ARBA00022989"/>
    </source>
</evidence>
<protein>
    <submittedName>
        <fullName evidence="11">Glycosyltransferase family 31 protein</fullName>
    </submittedName>
</protein>
<keyword evidence="3" id="KW-0808">Transferase</keyword>
<keyword evidence="5" id="KW-0735">Signal-anchor</keyword>
<organism evidence="11 12">
    <name type="scientific">Calycina marina</name>
    <dbReference type="NCBI Taxonomy" id="1763456"/>
    <lineage>
        <taxon>Eukaryota</taxon>
        <taxon>Fungi</taxon>
        <taxon>Dikarya</taxon>
        <taxon>Ascomycota</taxon>
        <taxon>Pezizomycotina</taxon>
        <taxon>Leotiomycetes</taxon>
        <taxon>Helotiales</taxon>
        <taxon>Pezizellaceae</taxon>
        <taxon>Calycina</taxon>
    </lineage>
</organism>
<evidence type="ECO:0000259" key="10">
    <source>
        <dbReference type="Pfam" id="PF02434"/>
    </source>
</evidence>
<evidence type="ECO:0000256" key="9">
    <source>
        <dbReference type="SAM" id="SignalP"/>
    </source>
</evidence>
<sequence length="500" mass="56493">MLPRTPVHRWLAVAFVFALVLYIHPDLRGSTIITKSLAPSRAGSGIDDLSWVKEVLCNHSIGPELSYASRIIKYIPDQVERKSITEIDHDLLPQKFKDVSMKRLSALPAATPVEVHIKKSMRPDDVDASAFIFGASTTYKRFIEPATHPVEEWKRWLTDGQGHSNGAGLVLQLFGASDEEVVHTSEILLKTGVNASVVHANNKLDMAGRYVALVDRIYNHPTRDSRKFFVLIDDDTFFPALSELQRVLTDYNPARPYYIGTFTERAEWFLRDHAAFGFGGGGIFLTAPMAKTISEAPCLQGKRENNVWRYNLNADQGDRLLFNCIANFTDIKLTYLPRLHQIDQFGDLSGFYENGGQPLSLHHYKSWHRFDVADMHKVADACGEDCVLQRFQFKDNFIISNGYSVCEYPKGITFDPLQSEDTFDNPAVTHDVDLAYSMGAQRSKLAFTGKKRQWLLLASRSEGAGVVRQVYLRRWSDPRWYGPGEEPTGDDSILVLLWSP</sequence>
<feature type="domain" description="Fringe-like glycosyltransferase" evidence="10">
    <location>
        <begin position="197"/>
        <end position="342"/>
    </location>
</feature>
<dbReference type="Gene3D" id="3.90.550.50">
    <property type="match status" value="1"/>
</dbReference>
<dbReference type="Proteomes" id="UP000887226">
    <property type="component" value="Unassembled WGS sequence"/>
</dbReference>
<dbReference type="AlphaFoldDB" id="A0A9P7Z3W3"/>
<evidence type="ECO:0000256" key="7">
    <source>
        <dbReference type="ARBA" id="ARBA00023136"/>
    </source>
</evidence>
<dbReference type="GO" id="GO:0016020">
    <property type="term" value="C:membrane"/>
    <property type="evidence" value="ECO:0007669"/>
    <property type="project" value="UniProtKB-SubCell"/>
</dbReference>
<keyword evidence="7" id="KW-0472">Membrane</keyword>
<proteinExistence type="predicted"/>
<evidence type="ECO:0000256" key="4">
    <source>
        <dbReference type="ARBA" id="ARBA00022692"/>
    </source>
</evidence>
<dbReference type="GO" id="GO:0016757">
    <property type="term" value="F:glycosyltransferase activity"/>
    <property type="evidence" value="ECO:0007669"/>
    <property type="project" value="UniProtKB-KW"/>
</dbReference>
<evidence type="ECO:0000313" key="11">
    <source>
        <dbReference type="EMBL" id="KAG9244826.1"/>
    </source>
</evidence>
<evidence type="ECO:0000256" key="3">
    <source>
        <dbReference type="ARBA" id="ARBA00022679"/>
    </source>
</evidence>
<keyword evidence="6" id="KW-1133">Transmembrane helix</keyword>
<comment type="subcellular location">
    <subcellularLocation>
        <location evidence="8">Endomembrane system</location>
        <topology evidence="8">Single-pass membrane protein</topology>
    </subcellularLocation>
    <subcellularLocation>
        <location evidence="1">Membrane</location>
        <topology evidence="1">Single-pass type II membrane protein</topology>
    </subcellularLocation>
</comment>
<keyword evidence="9" id="KW-0732">Signal</keyword>
<dbReference type="PANTHER" id="PTHR10811">
    <property type="entry name" value="FRINGE-RELATED"/>
    <property type="match status" value="1"/>
</dbReference>
<evidence type="ECO:0000256" key="8">
    <source>
        <dbReference type="ARBA" id="ARBA00037847"/>
    </source>
</evidence>
<dbReference type="InterPro" id="IPR003378">
    <property type="entry name" value="Fringe-like_glycosylTrfase"/>
</dbReference>
<accession>A0A9P7Z3W3</accession>
<feature type="chain" id="PRO_5040133237" evidence="9">
    <location>
        <begin position="30"/>
        <end position="500"/>
    </location>
</feature>
<dbReference type="GO" id="GO:0012505">
    <property type="term" value="C:endomembrane system"/>
    <property type="evidence" value="ECO:0007669"/>
    <property type="project" value="UniProtKB-SubCell"/>
</dbReference>
<evidence type="ECO:0000256" key="5">
    <source>
        <dbReference type="ARBA" id="ARBA00022968"/>
    </source>
</evidence>
<feature type="signal peptide" evidence="9">
    <location>
        <begin position="1"/>
        <end position="29"/>
    </location>
</feature>